<dbReference type="Proteomes" id="UP000705379">
    <property type="component" value="Unassembled WGS sequence"/>
</dbReference>
<dbReference type="AlphaFoldDB" id="A0A944GSD5"/>
<dbReference type="EMBL" id="QTKU01000001">
    <property type="protein sequence ID" value="MBS8259330.1"/>
    <property type="molecule type" value="Genomic_DNA"/>
</dbReference>
<evidence type="ECO:0000259" key="1">
    <source>
        <dbReference type="Pfam" id="PF01569"/>
    </source>
</evidence>
<accession>A0A944GSD5</accession>
<dbReference type="InterPro" id="IPR036938">
    <property type="entry name" value="PAP2/HPO_sf"/>
</dbReference>
<name>A0A944GSD5_9HYPH</name>
<protein>
    <submittedName>
        <fullName evidence="2">Phosphatase PAP2 family protein</fullName>
    </submittedName>
</protein>
<gene>
    <name evidence="2" type="ORF">DYI23_03765</name>
</gene>
<reference evidence="2" key="2">
    <citation type="journal article" date="2021" name="Microorganisms">
        <title>Bacterial Dimethylsulfoniopropionate Biosynthesis in the East China Sea.</title>
        <authorList>
            <person name="Liu J."/>
            <person name="Zhang Y."/>
            <person name="Liu J."/>
            <person name="Zhong H."/>
            <person name="Williams B.T."/>
            <person name="Zheng Y."/>
            <person name="Curson A.R.J."/>
            <person name="Sun C."/>
            <person name="Sun H."/>
            <person name="Song D."/>
            <person name="Wagner Mackenzie B."/>
            <person name="Bermejo Martinez A."/>
            <person name="Todd J.D."/>
            <person name="Zhang X.H."/>
        </authorList>
    </citation>
    <scope>NUCLEOTIDE SEQUENCE</scope>
    <source>
        <strain evidence="2">AESS21</strain>
    </source>
</reference>
<organism evidence="2 3">
    <name type="scientific">Roseibium polysiphoniae</name>
    <dbReference type="NCBI Taxonomy" id="2571221"/>
    <lineage>
        <taxon>Bacteria</taxon>
        <taxon>Pseudomonadati</taxon>
        <taxon>Pseudomonadota</taxon>
        <taxon>Alphaproteobacteria</taxon>
        <taxon>Hyphomicrobiales</taxon>
        <taxon>Stappiaceae</taxon>
        <taxon>Roseibium</taxon>
    </lineage>
</organism>
<dbReference type="Gene3D" id="1.20.144.10">
    <property type="entry name" value="Phosphatidic acid phosphatase type 2/haloperoxidase"/>
    <property type="match status" value="1"/>
</dbReference>
<dbReference type="Pfam" id="PF01569">
    <property type="entry name" value="PAP2"/>
    <property type="match status" value="1"/>
</dbReference>
<feature type="domain" description="Phosphatidic acid phosphatase type 2/haloperoxidase" evidence="1">
    <location>
        <begin position="168"/>
        <end position="272"/>
    </location>
</feature>
<evidence type="ECO:0000313" key="3">
    <source>
        <dbReference type="Proteomes" id="UP000705379"/>
    </source>
</evidence>
<sequence length="335" mass="36130">MTGIGGFLGAQDPGGYSAVTTHGLQTTAEGLLHLTPPGAAISGTPLSFNDTANNSRWATWVRGSLYLSEFLSRVSYEPKDTNSVRSIALSFDNHDLVELLLPSDALLAEQCSHVRDYADLRGDRGAEIVSQLGFPTEYFSMILGMHVAQHKSTVELITATQVVAAHMAMIAKHALAVRRPDQIDGRILPMIPTPGHGSFPSAHATEAYAVLTVLEALATSWGGFEDLDNRIVMMRGLAERIAVNRTVAGVHYPIDSWAGATLGTAIGKIILNLAGHTGVPVEELRYEPQNQDFSDFDFSQNGGTMGLHSCGQFQTSAAPHFSWLWDNALTETQKV</sequence>
<dbReference type="SUPFAM" id="SSF48317">
    <property type="entry name" value="Acid phosphatase/Vanadium-dependent haloperoxidase"/>
    <property type="match status" value="1"/>
</dbReference>
<dbReference type="InterPro" id="IPR000326">
    <property type="entry name" value="PAP2/HPO"/>
</dbReference>
<proteinExistence type="predicted"/>
<evidence type="ECO:0000313" key="2">
    <source>
        <dbReference type="EMBL" id="MBS8259330.1"/>
    </source>
</evidence>
<reference evidence="2" key="1">
    <citation type="submission" date="2018-08" db="EMBL/GenBank/DDBJ databases">
        <authorList>
            <person name="Jin W."/>
            <person name="Wang H."/>
            <person name="Yang Y."/>
            <person name="Li M."/>
            <person name="Liu J."/>
        </authorList>
    </citation>
    <scope>NUCLEOTIDE SEQUENCE</scope>
    <source>
        <strain evidence="2">AESS21</strain>
    </source>
</reference>
<comment type="caution">
    <text evidence="2">The sequence shown here is derived from an EMBL/GenBank/DDBJ whole genome shotgun (WGS) entry which is preliminary data.</text>
</comment>